<dbReference type="InterPro" id="IPR053139">
    <property type="entry name" value="Surface_bspA-like"/>
</dbReference>
<name>R6TRW5_9BACT</name>
<comment type="caution">
    <text evidence="2">The sequence shown here is derived from an EMBL/GenBank/DDBJ whole genome shotgun (WGS) entry which is preliminary data.</text>
</comment>
<gene>
    <name evidence="2" type="ORF">BN580_01674</name>
    <name evidence="3" type="ORF">MR241_07400</name>
</gene>
<dbReference type="Pfam" id="PF13306">
    <property type="entry name" value="LRR_5"/>
    <property type="match status" value="1"/>
</dbReference>
<reference evidence="3 5" key="2">
    <citation type="submission" date="2022-03" db="EMBL/GenBank/DDBJ databases">
        <title>Metagenome-assembled genomes from swine fecal metagenomes.</title>
        <authorList>
            <person name="Holman D.B."/>
            <person name="Kommadath A."/>
        </authorList>
    </citation>
    <scope>NUCLEOTIDE SEQUENCE [LARGE SCALE GENOMIC DNA]</scope>
    <source>
        <strain evidence="3">SUG147</strain>
    </source>
</reference>
<dbReference type="InterPro" id="IPR026906">
    <property type="entry name" value="LRR_5"/>
</dbReference>
<feature type="chain" id="PRO_5041861162" evidence="1">
    <location>
        <begin position="26"/>
        <end position="290"/>
    </location>
</feature>
<dbReference type="PANTHER" id="PTHR45661:SF3">
    <property type="entry name" value="IG-LIKE DOMAIN-CONTAINING PROTEIN"/>
    <property type="match status" value="1"/>
</dbReference>
<reference evidence="2" key="1">
    <citation type="submission" date="2012-11" db="EMBL/GenBank/DDBJ databases">
        <title>Dependencies among metagenomic species, viruses, plasmids and units of genetic variation.</title>
        <authorList>
            <person name="Nielsen H.B."/>
            <person name="Almeida M."/>
            <person name="Juncker A.S."/>
            <person name="Rasmussen S."/>
            <person name="Li J."/>
            <person name="Sunagawa S."/>
            <person name="Plichta D."/>
            <person name="Gautier L."/>
            <person name="Le Chatelier E."/>
            <person name="Peletier E."/>
            <person name="Bonde I."/>
            <person name="Nielsen T."/>
            <person name="Manichanh C."/>
            <person name="Arumugam M."/>
            <person name="Batto J."/>
            <person name="Santos M.B.Q.D."/>
            <person name="Blom N."/>
            <person name="Borruel N."/>
            <person name="Burgdorf K.S."/>
            <person name="Boumezbeur F."/>
            <person name="Casellas F."/>
            <person name="Dore J."/>
            <person name="Guarner F."/>
            <person name="Hansen T."/>
            <person name="Hildebrand F."/>
            <person name="Kaas R.S."/>
            <person name="Kennedy S."/>
            <person name="Kristiansen K."/>
            <person name="Kultima J.R."/>
            <person name="Leonard P."/>
            <person name="Levenez F."/>
            <person name="Lund O."/>
            <person name="Moumen B."/>
            <person name="Le Paslier D."/>
            <person name="Pons N."/>
            <person name="Pedersen O."/>
            <person name="Prifti E."/>
            <person name="Qin J."/>
            <person name="Raes J."/>
            <person name="Tap J."/>
            <person name="Tims S."/>
            <person name="Ussery D.W."/>
            <person name="Yamada T."/>
            <person name="MetaHit consortium"/>
            <person name="Renault P."/>
            <person name="Sicheritz-Ponten T."/>
            <person name="Bork P."/>
            <person name="Wang J."/>
            <person name="Brunak S."/>
            <person name="Ehrlich S.D."/>
        </authorList>
    </citation>
    <scope>NUCLEOTIDE SEQUENCE [LARGE SCALE GENOMIC DNA]</scope>
</reference>
<dbReference type="Gene3D" id="3.80.10.10">
    <property type="entry name" value="Ribonuclease Inhibitor"/>
    <property type="match status" value="2"/>
</dbReference>
<dbReference type="EMBL" id="CBFW010000258">
    <property type="protein sequence ID" value="CDC74920.1"/>
    <property type="molecule type" value="Genomic_DNA"/>
</dbReference>
<sequence>MKRMLSALVAAVAAVSLLSGCSGNAGDTLPPVVTHGIPDEKVKSTVVADGFTVDIHSTYAEIKSYTGKDVSVTVPESAAGVTVKLIGEGAFRNNAKIVKVTLPSGLISIDRYAFEGCTALSSVDFNDGLESVNDYAFRNSGLTVLNLPDSVSTVGKYSFYGTKISSVKIPASVSRAGKYAFYGCTNLKTIEFCPRMTEIAERMFFNCTALEYVLIPETVTKIGEYAFSSCTALEKIVIPATVTKVGEGAFVGCDRLTIYAPAGSEAEKNAGNNNYRFSACDYRAEAEKNS</sequence>
<dbReference type="Proteomes" id="UP001139365">
    <property type="component" value="Unassembled WGS sequence"/>
</dbReference>
<proteinExistence type="predicted"/>
<feature type="signal peptide" evidence="1">
    <location>
        <begin position="1"/>
        <end position="25"/>
    </location>
</feature>
<evidence type="ECO:0000313" key="2">
    <source>
        <dbReference type="EMBL" id="CDC74920.1"/>
    </source>
</evidence>
<organism evidence="2 4">
    <name type="scientific">Candidatus Colimorpha enterica</name>
    <dbReference type="NCBI Taxonomy" id="3083063"/>
    <lineage>
        <taxon>Bacteria</taxon>
        <taxon>Pseudomonadati</taxon>
        <taxon>Bacteroidota</taxon>
        <taxon>Bacteroidia</taxon>
        <taxon>Bacteroidales</taxon>
        <taxon>Candidatus Colimorpha</taxon>
    </lineage>
</organism>
<dbReference type="STRING" id="1263015.BN580_01674"/>
<protein>
    <submittedName>
        <fullName evidence="2">Cell surface protein</fullName>
    </submittedName>
    <submittedName>
        <fullName evidence="3">Leucine-rich repeat domain-containing protein</fullName>
    </submittedName>
</protein>
<evidence type="ECO:0000313" key="3">
    <source>
        <dbReference type="EMBL" id="MCI5756103.1"/>
    </source>
</evidence>
<accession>R6TRW5</accession>
<dbReference type="EMBL" id="JALEMU010000120">
    <property type="protein sequence ID" value="MCI5756103.1"/>
    <property type="molecule type" value="Genomic_DNA"/>
</dbReference>
<evidence type="ECO:0000313" key="4">
    <source>
        <dbReference type="Proteomes" id="UP000017938"/>
    </source>
</evidence>
<evidence type="ECO:0000256" key="1">
    <source>
        <dbReference type="SAM" id="SignalP"/>
    </source>
</evidence>
<dbReference type="PROSITE" id="PS51257">
    <property type="entry name" value="PROKAR_LIPOPROTEIN"/>
    <property type="match status" value="1"/>
</dbReference>
<dbReference type="AlphaFoldDB" id="R6TRW5"/>
<dbReference type="InterPro" id="IPR032675">
    <property type="entry name" value="LRR_dom_sf"/>
</dbReference>
<dbReference type="SUPFAM" id="SSF52058">
    <property type="entry name" value="L domain-like"/>
    <property type="match status" value="1"/>
</dbReference>
<dbReference type="PANTHER" id="PTHR45661">
    <property type="entry name" value="SURFACE ANTIGEN"/>
    <property type="match status" value="1"/>
</dbReference>
<evidence type="ECO:0000313" key="5">
    <source>
        <dbReference type="Proteomes" id="UP001139365"/>
    </source>
</evidence>
<dbReference type="Proteomes" id="UP000017938">
    <property type="component" value="Unassembled WGS sequence"/>
</dbReference>
<keyword evidence="1" id="KW-0732">Signal</keyword>